<dbReference type="AlphaFoldDB" id="A0A7J0A7B7"/>
<dbReference type="GO" id="GO:0009279">
    <property type="term" value="C:cell outer membrane"/>
    <property type="evidence" value="ECO:0007669"/>
    <property type="project" value="UniProtKB-SubCell"/>
</dbReference>
<evidence type="ECO:0000256" key="1">
    <source>
        <dbReference type="ARBA" id="ARBA00004442"/>
    </source>
</evidence>
<gene>
    <name evidence="8" type="ORF">IMSAGC001_03301</name>
</gene>
<reference evidence="8 9" key="1">
    <citation type="journal article" date="2020" name="Microbiome">
        <title>Single-cell genomics of uncultured bacteria reveals dietary fiber responders in the mouse gut microbiota.</title>
        <authorList>
            <person name="Chijiiwa R."/>
            <person name="Hosokawa M."/>
            <person name="Kogawa M."/>
            <person name="Nishikawa Y."/>
            <person name="Ide K."/>
            <person name="Sakanashi C."/>
            <person name="Takahashi K."/>
            <person name="Takeyama H."/>
        </authorList>
    </citation>
    <scope>NUCLEOTIDE SEQUENCE [LARGE SCALE GENOMIC DNA]</scope>
    <source>
        <strain evidence="8">IMSAGC_001</strain>
    </source>
</reference>
<dbReference type="Pfam" id="PF14322">
    <property type="entry name" value="SusD-like_3"/>
    <property type="match status" value="1"/>
</dbReference>
<dbReference type="InterPro" id="IPR033985">
    <property type="entry name" value="SusD-like_N"/>
</dbReference>
<keyword evidence="5" id="KW-0998">Cell outer membrane</keyword>
<dbReference type="Proteomes" id="UP000491181">
    <property type="component" value="Unassembled WGS sequence"/>
</dbReference>
<organism evidence="8 9">
    <name type="scientific">Bacteroides acidifaciens</name>
    <dbReference type="NCBI Taxonomy" id="85831"/>
    <lineage>
        <taxon>Bacteria</taxon>
        <taxon>Pseudomonadati</taxon>
        <taxon>Bacteroidota</taxon>
        <taxon>Bacteroidia</taxon>
        <taxon>Bacteroidales</taxon>
        <taxon>Bacteroidaceae</taxon>
        <taxon>Bacteroides</taxon>
    </lineage>
</organism>
<evidence type="ECO:0000259" key="7">
    <source>
        <dbReference type="Pfam" id="PF14322"/>
    </source>
</evidence>
<accession>A0A7J0A7B7</accession>
<evidence type="ECO:0000256" key="3">
    <source>
        <dbReference type="ARBA" id="ARBA00022729"/>
    </source>
</evidence>
<protein>
    <recommendedName>
        <fullName evidence="10">RagB/SusD family nutrient uptake outer membrane protein</fullName>
    </recommendedName>
</protein>
<dbReference type="InterPro" id="IPR012944">
    <property type="entry name" value="SusD_RagB_dom"/>
</dbReference>
<keyword evidence="4" id="KW-0472">Membrane</keyword>
<feature type="domain" description="SusD-like N-terminal" evidence="7">
    <location>
        <begin position="27"/>
        <end position="149"/>
    </location>
</feature>
<dbReference type="EMBL" id="BLLS01000131">
    <property type="protein sequence ID" value="GFH87869.1"/>
    <property type="molecule type" value="Genomic_DNA"/>
</dbReference>
<dbReference type="SUPFAM" id="SSF48452">
    <property type="entry name" value="TPR-like"/>
    <property type="match status" value="1"/>
</dbReference>
<evidence type="ECO:0000259" key="6">
    <source>
        <dbReference type="Pfam" id="PF07980"/>
    </source>
</evidence>
<evidence type="ECO:0000256" key="2">
    <source>
        <dbReference type="ARBA" id="ARBA00006275"/>
    </source>
</evidence>
<dbReference type="Gene3D" id="1.25.40.390">
    <property type="match status" value="1"/>
</dbReference>
<keyword evidence="3" id="KW-0732">Signal</keyword>
<evidence type="ECO:0000256" key="5">
    <source>
        <dbReference type="ARBA" id="ARBA00023237"/>
    </source>
</evidence>
<comment type="caution">
    <text evidence="8">The sequence shown here is derived from an EMBL/GenBank/DDBJ whole genome shotgun (WGS) entry which is preliminary data.</text>
</comment>
<evidence type="ECO:0000313" key="9">
    <source>
        <dbReference type="Proteomes" id="UP000491181"/>
    </source>
</evidence>
<comment type="subcellular location">
    <subcellularLocation>
        <location evidence="1">Cell outer membrane</location>
    </subcellularLocation>
</comment>
<evidence type="ECO:0008006" key="10">
    <source>
        <dbReference type="Google" id="ProtNLM"/>
    </source>
</evidence>
<proteinExistence type="inferred from homology"/>
<name>A0A7J0A7B7_9BACE</name>
<sequence>MSFATDYYSNNYPVELLSLATKPANDFQVWYEWKFCYTIIHACNDAIANLHKADMSADKLARYQCEARFLRAWAYNRLNMLYQGVPVYLEPINNEDCTRGQSSVDEVWQVILDDLTYCINNPDFPNNTLNENYGRPSKGAAYALRGMVYMWKKQYKEAGNDFKEVETCGYGLWTGEYADFFKYENEKDKEMIFSLQFSEETGYCDNIQQMTGARDTYDGWTEIKPSADFVDYYKNADGSDFKWSEVDGLQDWDLLTPKQREVFFCRDGLESMSSQKNALIKRVGEDIYQKYYLNSGNEARIKKAYDSRDPRLQQTVVTPYVPVDCYKPNYAGDANQIGKQLRWPLKEQGTNGGDFWLDKRTSAFYCYRKYNEFEKGRLISRIRCHTDWPLIRYTDVLLQYAEALAQTDQLGEAIRLVNKVRTRAHMPALTEGGSGPCAVNGKEDMLERIRYERRVEFCLEGINFFDEVRWGTYKETKFQGKDVNGGKSWWGELVEYNWYYTDYMWPWTAPISETQKNPNLTKRSGWAY</sequence>
<dbReference type="InterPro" id="IPR011990">
    <property type="entry name" value="TPR-like_helical_dom_sf"/>
</dbReference>
<feature type="domain" description="RagB/SusD" evidence="6">
    <location>
        <begin position="189"/>
        <end position="526"/>
    </location>
</feature>
<dbReference type="Pfam" id="PF07980">
    <property type="entry name" value="SusD_RagB"/>
    <property type="match status" value="1"/>
</dbReference>
<comment type="similarity">
    <text evidence="2">Belongs to the SusD family.</text>
</comment>
<evidence type="ECO:0000313" key="8">
    <source>
        <dbReference type="EMBL" id="GFH87869.1"/>
    </source>
</evidence>
<evidence type="ECO:0000256" key="4">
    <source>
        <dbReference type="ARBA" id="ARBA00023136"/>
    </source>
</evidence>